<feature type="transmembrane region" description="Helical" evidence="6">
    <location>
        <begin position="12"/>
        <end position="36"/>
    </location>
</feature>
<gene>
    <name evidence="7" type="ORF">ABEB36_005682</name>
</gene>
<organism evidence="7 8">
    <name type="scientific">Hypothenemus hampei</name>
    <name type="common">Coffee berry borer</name>
    <dbReference type="NCBI Taxonomy" id="57062"/>
    <lineage>
        <taxon>Eukaryota</taxon>
        <taxon>Metazoa</taxon>
        <taxon>Ecdysozoa</taxon>
        <taxon>Arthropoda</taxon>
        <taxon>Hexapoda</taxon>
        <taxon>Insecta</taxon>
        <taxon>Pterygota</taxon>
        <taxon>Neoptera</taxon>
        <taxon>Endopterygota</taxon>
        <taxon>Coleoptera</taxon>
        <taxon>Polyphaga</taxon>
        <taxon>Cucujiformia</taxon>
        <taxon>Curculionidae</taxon>
        <taxon>Scolytinae</taxon>
        <taxon>Hypothenemus</taxon>
    </lineage>
</organism>
<dbReference type="EMBL" id="JBDJPC010000004">
    <property type="protein sequence ID" value="KAL1506290.1"/>
    <property type="molecule type" value="Genomic_DNA"/>
</dbReference>
<keyword evidence="8" id="KW-1185">Reference proteome</keyword>
<dbReference type="PANTHER" id="PTHR19282:SF478">
    <property type="entry name" value="TETRASPANIN"/>
    <property type="match status" value="1"/>
</dbReference>
<dbReference type="InterPro" id="IPR018499">
    <property type="entry name" value="Tetraspanin/Peripherin"/>
</dbReference>
<keyword evidence="5 6" id="KW-0472">Membrane</keyword>
<comment type="similarity">
    <text evidence="2 6">Belongs to the tetraspanin (TM4SF) family.</text>
</comment>
<dbReference type="PANTHER" id="PTHR19282">
    <property type="entry name" value="TETRASPANIN"/>
    <property type="match status" value="1"/>
</dbReference>
<dbReference type="Gene3D" id="1.10.1450.10">
    <property type="entry name" value="Tetraspanin"/>
    <property type="match status" value="1"/>
</dbReference>
<evidence type="ECO:0000256" key="1">
    <source>
        <dbReference type="ARBA" id="ARBA00004141"/>
    </source>
</evidence>
<evidence type="ECO:0000256" key="6">
    <source>
        <dbReference type="RuleBase" id="RU361218"/>
    </source>
</evidence>
<evidence type="ECO:0000313" key="7">
    <source>
        <dbReference type="EMBL" id="KAL1506290.1"/>
    </source>
</evidence>
<evidence type="ECO:0000256" key="4">
    <source>
        <dbReference type="ARBA" id="ARBA00022989"/>
    </source>
</evidence>
<comment type="subcellular location">
    <subcellularLocation>
        <location evidence="1 6">Membrane</location>
        <topology evidence="1 6">Multi-pass membrane protein</topology>
    </subcellularLocation>
</comment>
<reference evidence="7 8" key="1">
    <citation type="submission" date="2024-05" db="EMBL/GenBank/DDBJ databases">
        <title>Genetic variation in Jamaican populations of the coffee berry borer (Hypothenemus hampei).</title>
        <authorList>
            <person name="Errbii M."/>
            <person name="Myrie A."/>
        </authorList>
    </citation>
    <scope>NUCLEOTIDE SEQUENCE [LARGE SCALE GENOMIC DNA]</scope>
    <source>
        <strain evidence="7">JA-Hopewell-2020-01-JO</strain>
        <tissue evidence="7">Whole body</tissue>
    </source>
</reference>
<evidence type="ECO:0000256" key="5">
    <source>
        <dbReference type="ARBA" id="ARBA00023136"/>
    </source>
</evidence>
<comment type="caution">
    <text evidence="7">The sequence shown here is derived from an EMBL/GenBank/DDBJ whole genome shotgun (WGS) entry which is preliminary data.</text>
</comment>
<feature type="transmembrane region" description="Helical" evidence="6">
    <location>
        <begin position="48"/>
        <end position="71"/>
    </location>
</feature>
<dbReference type="InterPro" id="IPR008952">
    <property type="entry name" value="Tetraspanin_EC2_sf"/>
</dbReference>
<dbReference type="AlphaFoldDB" id="A0ABD1EZ30"/>
<protein>
    <recommendedName>
        <fullName evidence="6">Tetraspanin</fullName>
    </recommendedName>
</protein>
<dbReference type="InterPro" id="IPR000301">
    <property type="entry name" value="Tetraspanin_animals"/>
</dbReference>
<name>A0ABD1EZ30_HYPHA</name>
<proteinExistence type="inferred from homology"/>
<feature type="transmembrane region" description="Helical" evidence="6">
    <location>
        <begin position="83"/>
        <end position="107"/>
    </location>
</feature>
<dbReference type="Pfam" id="PF00335">
    <property type="entry name" value="Tetraspanin"/>
    <property type="match status" value="1"/>
</dbReference>
<evidence type="ECO:0000256" key="2">
    <source>
        <dbReference type="ARBA" id="ARBA00006840"/>
    </source>
</evidence>
<dbReference type="Proteomes" id="UP001566132">
    <property type="component" value="Unassembled WGS sequence"/>
</dbReference>
<dbReference type="PRINTS" id="PR00259">
    <property type="entry name" value="TMFOUR"/>
</dbReference>
<evidence type="ECO:0000256" key="3">
    <source>
        <dbReference type="ARBA" id="ARBA00022692"/>
    </source>
</evidence>
<keyword evidence="4 6" id="KW-1133">Transmembrane helix</keyword>
<dbReference type="PIRSF" id="PIRSF002419">
    <property type="entry name" value="Tetraspanin"/>
    <property type="match status" value="1"/>
</dbReference>
<sequence>MPSSGYTCIRTVFCFVNVLFWLTGCSLLAIGIWLRISYEGYATLLPQYALLSADAVAIIVGTVTIFLSFFACCGSWIQSRCMLITYFSLVVIMFIAEFLLGSLAFVYRDNIKHIFTEKLQDGLTHHYNISEYPNNLVDVWEDIQTTFKCCGVVSYMDWHMIDAWPDRRWVPDSCCLPADYAENCGQKGSNYIYKTGCYEVIYRWFKERLLVVGLVGLTVAFVQLFGLISSMLLFCTVKHRRRSRTYKSYQ</sequence>
<keyword evidence="3 6" id="KW-0812">Transmembrane</keyword>
<accession>A0ABD1EZ30</accession>
<feature type="transmembrane region" description="Helical" evidence="6">
    <location>
        <begin position="209"/>
        <end position="237"/>
    </location>
</feature>
<dbReference type="SUPFAM" id="SSF48652">
    <property type="entry name" value="Tetraspanin"/>
    <property type="match status" value="1"/>
</dbReference>
<dbReference type="GO" id="GO:0016020">
    <property type="term" value="C:membrane"/>
    <property type="evidence" value="ECO:0007669"/>
    <property type="project" value="UniProtKB-SubCell"/>
</dbReference>
<evidence type="ECO:0000313" key="8">
    <source>
        <dbReference type="Proteomes" id="UP001566132"/>
    </source>
</evidence>